<feature type="transmembrane region" description="Helical" evidence="1">
    <location>
        <begin position="303"/>
        <end position="322"/>
    </location>
</feature>
<dbReference type="RefSeq" id="WP_345723682.1">
    <property type="nucleotide sequence ID" value="NZ_BAABRU010000015.1"/>
</dbReference>
<keyword evidence="1" id="KW-0812">Transmembrane</keyword>
<feature type="transmembrane region" description="Helical" evidence="1">
    <location>
        <begin position="407"/>
        <end position="426"/>
    </location>
</feature>
<accession>A0ABP9X5G7</accession>
<protein>
    <recommendedName>
        <fullName evidence="4">DUF2029 domain-containing protein</fullName>
    </recommendedName>
</protein>
<dbReference type="EMBL" id="BAABRU010000015">
    <property type="protein sequence ID" value="GAA5530091.1"/>
    <property type="molecule type" value="Genomic_DNA"/>
</dbReference>
<sequence>MRFSWRMLGTIVGWLIFGAWVGFGYSIVQQNGQRGIQTVDFQSYALAAEQMQQQVSPYPAIAEAQAMWRSVHQWEQRMLNAPDLAAKLAVKAEYDQVGQIVGPYLYPPTLAAIVTSLQISSLGMAAILSIATLIFVAFWLYLTKQSSGWTIWVMLSMECLIGIVAGNIEFLLLLGSLVGGYWALYHSRIATALIIALMLLIKPFYGMFFGALALLAYCSLADQTARHALLKRIASIAGLALGLIGLEIWRWDRALRDETFSYLTHTLEYQWFNFPAAEQSPMSMWNRTPLQGLINLGINANSAQILAIGLWLVVLGLIGWLVWHKNLGFPMLYGLSLLLLYWGRPVGWSFSFIELIVLSLAWHWLKLWGKIGLSTAMLGLIGSRWVALILTAQAQGMPLNTLQTTTFAWESWLVLPCCLACLGYAIRQQSQHNVSIAINQQPSAHSAPLG</sequence>
<gene>
    <name evidence="2" type="ORF">Hgul01_03905</name>
</gene>
<feature type="transmembrane region" description="Helical" evidence="1">
    <location>
        <begin position="377"/>
        <end position="395"/>
    </location>
</feature>
<comment type="caution">
    <text evidence="2">The sequence shown here is derived from an EMBL/GenBank/DDBJ whole genome shotgun (WGS) entry which is preliminary data.</text>
</comment>
<evidence type="ECO:0000313" key="3">
    <source>
        <dbReference type="Proteomes" id="UP001428290"/>
    </source>
</evidence>
<evidence type="ECO:0008006" key="4">
    <source>
        <dbReference type="Google" id="ProtNLM"/>
    </source>
</evidence>
<name>A0ABP9X5G7_9CHLR</name>
<feature type="transmembrane region" description="Helical" evidence="1">
    <location>
        <begin position="154"/>
        <end position="183"/>
    </location>
</feature>
<feature type="transmembrane region" description="Helical" evidence="1">
    <location>
        <begin position="122"/>
        <end position="142"/>
    </location>
</feature>
<feature type="transmembrane region" description="Helical" evidence="1">
    <location>
        <begin position="229"/>
        <end position="249"/>
    </location>
</feature>
<keyword evidence="3" id="KW-1185">Reference proteome</keyword>
<keyword evidence="1" id="KW-0472">Membrane</keyword>
<proteinExistence type="predicted"/>
<keyword evidence="1" id="KW-1133">Transmembrane helix</keyword>
<feature type="transmembrane region" description="Helical" evidence="1">
    <location>
        <begin position="189"/>
        <end position="217"/>
    </location>
</feature>
<dbReference type="Proteomes" id="UP001428290">
    <property type="component" value="Unassembled WGS sequence"/>
</dbReference>
<feature type="transmembrane region" description="Helical" evidence="1">
    <location>
        <begin position="348"/>
        <end position="365"/>
    </location>
</feature>
<organism evidence="2 3">
    <name type="scientific">Herpetosiphon gulosus</name>
    <dbReference type="NCBI Taxonomy" id="1973496"/>
    <lineage>
        <taxon>Bacteria</taxon>
        <taxon>Bacillati</taxon>
        <taxon>Chloroflexota</taxon>
        <taxon>Chloroflexia</taxon>
        <taxon>Herpetosiphonales</taxon>
        <taxon>Herpetosiphonaceae</taxon>
        <taxon>Herpetosiphon</taxon>
    </lineage>
</organism>
<evidence type="ECO:0000256" key="1">
    <source>
        <dbReference type="SAM" id="Phobius"/>
    </source>
</evidence>
<evidence type="ECO:0000313" key="2">
    <source>
        <dbReference type="EMBL" id="GAA5530091.1"/>
    </source>
</evidence>
<reference evidence="2 3" key="1">
    <citation type="submission" date="2024-02" db="EMBL/GenBank/DDBJ databases">
        <title>Herpetosiphon gulosus NBRC 112829.</title>
        <authorList>
            <person name="Ichikawa N."/>
            <person name="Katano-Makiyama Y."/>
            <person name="Hidaka K."/>
        </authorList>
    </citation>
    <scope>NUCLEOTIDE SEQUENCE [LARGE SCALE GENOMIC DNA]</scope>
    <source>
        <strain evidence="2 3">NBRC 112829</strain>
    </source>
</reference>